<keyword evidence="13" id="KW-0234">DNA repair</keyword>
<dbReference type="GO" id="GO:0006281">
    <property type="term" value="P:DNA repair"/>
    <property type="evidence" value="ECO:0007669"/>
    <property type="project" value="UniProtKB-KW"/>
</dbReference>
<dbReference type="SUPFAM" id="SSF47819">
    <property type="entry name" value="HRDC-like"/>
    <property type="match status" value="1"/>
</dbReference>
<gene>
    <name evidence="20" type="primary">recQ</name>
    <name evidence="20" type="ORF">THIARS_61066</name>
</gene>
<dbReference type="InterPro" id="IPR027417">
    <property type="entry name" value="P-loop_NTPase"/>
</dbReference>
<evidence type="ECO:0000256" key="11">
    <source>
        <dbReference type="ARBA" id="ARBA00023125"/>
    </source>
</evidence>
<dbReference type="Pfam" id="PF00570">
    <property type="entry name" value="HRDC"/>
    <property type="match status" value="1"/>
</dbReference>
<dbReference type="Proteomes" id="UP000214566">
    <property type="component" value="Unassembled WGS sequence"/>
</dbReference>
<accession>A0A238D4Y0</accession>
<evidence type="ECO:0000256" key="8">
    <source>
        <dbReference type="ARBA" id="ARBA00022806"/>
    </source>
</evidence>
<dbReference type="Gene3D" id="3.40.50.300">
    <property type="entry name" value="P-loop containing nucleotide triphosphate hydrolases"/>
    <property type="match status" value="2"/>
</dbReference>
<dbReference type="InterPro" id="IPR036388">
    <property type="entry name" value="WH-like_DNA-bd_sf"/>
</dbReference>
<keyword evidence="10" id="KW-0067">ATP-binding</keyword>
<keyword evidence="8 20" id="KW-0347">Helicase</keyword>
<dbReference type="GO" id="GO:0006260">
    <property type="term" value="P:DNA replication"/>
    <property type="evidence" value="ECO:0007669"/>
    <property type="project" value="InterPro"/>
</dbReference>
<dbReference type="PROSITE" id="PS51194">
    <property type="entry name" value="HELICASE_CTER"/>
    <property type="match status" value="1"/>
</dbReference>
<dbReference type="PANTHER" id="PTHR13710">
    <property type="entry name" value="DNA HELICASE RECQ FAMILY MEMBER"/>
    <property type="match status" value="1"/>
</dbReference>
<dbReference type="GO" id="GO:0046872">
    <property type="term" value="F:metal ion binding"/>
    <property type="evidence" value="ECO:0007669"/>
    <property type="project" value="UniProtKB-KW"/>
</dbReference>
<dbReference type="EC" id="5.6.2.4" evidence="16"/>
<evidence type="ECO:0000259" key="19">
    <source>
        <dbReference type="PROSITE" id="PS51194"/>
    </source>
</evidence>
<dbReference type="CDD" id="cd18794">
    <property type="entry name" value="SF2_C_RecQ"/>
    <property type="match status" value="1"/>
</dbReference>
<dbReference type="PROSITE" id="PS50967">
    <property type="entry name" value="HRDC"/>
    <property type="match status" value="1"/>
</dbReference>
<dbReference type="InterPro" id="IPR011545">
    <property type="entry name" value="DEAD/DEAH_box_helicase_dom"/>
</dbReference>
<dbReference type="GO" id="GO:0043138">
    <property type="term" value="F:3'-5' DNA helicase activity"/>
    <property type="evidence" value="ECO:0007669"/>
    <property type="project" value="UniProtKB-EC"/>
</dbReference>
<name>A0A238D4Y0_THIDL</name>
<keyword evidence="12" id="KW-0233">DNA recombination</keyword>
<evidence type="ECO:0000256" key="4">
    <source>
        <dbReference type="ARBA" id="ARBA00022723"/>
    </source>
</evidence>
<dbReference type="FunFam" id="3.40.50.300:FF:000156">
    <property type="entry name" value="ATP-dependent DNA helicase recQ"/>
    <property type="match status" value="1"/>
</dbReference>
<dbReference type="GO" id="GO:0009432">
    <property type="term" value="P:SOS response"/>
    <property type="evidence" value="ECO:0007669"/>
    <property type="project" value="UniProtKB-UniRule"/>
</dbReference>
<evidence type="ECO:0000256" key="15">
    <source>
        <dbReference type="ARBA" id="ARBA00034617"/>
    </source>
</evidence>
<evidence type="ECO:0000313" key="20">
    <source>
        <dbReference type="EMBL" id="SBP88353.1"/>
    </source>
</evidence>
<evidence type="ECO:0000256" key="12">
    <source>
        <dbReference type="ARBA" id="ARBA00023172"/>
    </source>
</evidence>
<evidence type="ECO:0000256" key="2">
    <source>
        <dbReference type="ARBA" id="ARBA00001947"/>
    </source>
</evidence>
<dbReference type="EMBL" id="FLMQ01000055">
    <property type="protein sequence ID" value="SBP88353.1"/>
    <property type="molecule type" value="Genomic_DNA"/>
</dbReference>
<comment type="catalytic activity">
    <reaction evidence="15">
        <text>Couples ATP hydrolysis with the unwinding of duplex DNA by translocating in the 3'-5' direction.</text>
        <dbReference type="EC" id="5.6.2.4"/>
    </reaction>
</comment>
<dbReference type="GO" id="GO:0005737">
    <property type="term" value="C:cytoplasm"/>
    <property type="evidence" value="ECO:0007669"/>
    <property type="project" value="TreeGrafter"/>
</dbReference>
<dbReference type="GO" id="GO:0003677">
    <property type="term" value="F:DNA binding"/>
    <property type="evidence" value="ECO:0007669"/>
    <property type="project" value="UniProtKB-KW"/>
</dbReference>
<dbReference type="SMART" id="SM00490">
    <property type="entry name" value="HELICc"/>
    <property type="match status" value="1"/>
</dbReference>
<dbReference type="GO" id="GO:0009378">
    <property type="term" value="F:four-way junction helicase activity"/>
    <property type="evidence" value="ECO:0007669"/>
    <property type="project" value="TreeGrafter"/>
</dbReference>
<proteinExistence type="inferred from homology"/>
<dbReference type="InterPro" id="IPR032284">
    <property type="entry name" value="RecQ_Zn-bd"/>
</dbReference>
<evidence type="ECO:0000256" key="16">
    <source>
        <dbReference type="NCBIfam" id="TIGR01389"/>
    </source>
</evidence>
<dbReference type="SMART" id="SM00487">
    <property type="entry name" value="DEXDc"/>
    <property type="match status" value="1"/>
</dbReference>
<dbReference type="SMART" id="SM00956">
    <property type="entry name" value="RQC"/>
    <property type="match status" value="1"/>
</dbReference>
<dbReference type="InterPro" id="IPR018982">
    <property type="entry name" value="RQC_domain"/>
</dbReference>
<dbReference type="GO" id="GO:0006310">
    <property type="term" value="P:DNA recombination"/>
    <property type="evidence" value="ECO:0007669"/>
    <property type="project" value="UniProtKB-UniRule"/>
</dbReference>
<evidence type="ECO:0000256" key="9">
    <source>
        <dbReference type="ARBA" id="ARBA00022833"/>
    </source>
</evidence>
<dbReference type="SMART" id="SM00341">
    <property type="entry name" value="HRDC"/>
    <property type="match status" value="1"/>
</dbReference>
<dbReference type="InterPro" id="IPR001650">
    <property type="entry name" value="Helicase_C-like"/>
</dbReference>
<evidence type="ECO:0000256" key="3">
    <source>
        <dbReference type="ARBA" id="ARBA00005446"/>
    </source>
</evidence>
<feature type="domain" description="Helicase ATP-binding" evidence="18">
    <location>
        <begin position="32"/>
        <end position="200"/>
    </location>
</feature>
<evidence type="ECO:0000259" key="17">
    <source>
        <dbReference type="PROSITE" id="PS50967"/>
    </source>
</evidence>
<evidence type="ECO:0000313" key="21">
    <source>
        <dbReference type="Proteomes" id="UP000214566"/>
    </source>
</evidence>
<dbReference type="PANTHER" id="PTHR13710:SF105">
    <property type="entry name" value="ATP-DEPENDENT DNA HELICASE Q1"/>
    <property type="match status" value="1"/>
</dbReference>
<organism evidence="20 21">
    <name type="scientific">Thiomonas delicata</name>
    <name type="common">Thiomonas cuprina</name>
    <dbReference type="NCBI Taxonomy" id="364030"/>
    <lineage>
        <taxon>Bacteria</taxon>
        <taxon>Pseudomonadati</taxon>
        <taxon>Pseudomonadota</taxon>
        <taxon>Betaproteobacteria</taxon>
        <taxon>Burkholderiales</taxon>
        <taxon>Thiomonas</taxon>
    </lineage>
</organism>
<dbReference type="NCBIfam" id="TIGR01389">
    <property type="entry name" value="recQ"/>
    <property type="match status" value="1"/>
</dbReference>
<dbReference type="Gene3D" id="1.10.10.10">
    <property type="entry name" value="Winged helix-like DNA-binding domain superfamily/Winged helix DNA-binding domain"/>
    <property type="match status" value="1"/>
</dbReference>
<evidence type="ECO:0000256" key="13">
    <source>
        <dbReference type="ARBA" id="ARBA00023204"/>
    </source>
</evidence>
<dbReference type="GO" id="GO:0016787">
    <property type="term" value="F:hydrolase activity"/>
    <property type="evidence" value="ECO:0007669"/>
    <property type="project" value="UniProtKB-KW"/>
</dbReference>
<comment type="cofactor">
    <cofactor evidence="2">
        <name>Zn(2+)</name>
        <dbReference type="ChEBI" id="CHEBI:29105"/>
    </cofactor>
</comment>
<comment type="similarity">
    <text evidence="3">Belongs to the helicase family. RecQ subfamily.</text>
</comment>
<dbReference type="InterPro" id="IPR002121">
    <property type="entry name" value="HRDC_dom"/>
</dbReference>
<feature type="domain" description="HRDC" evidence="17">
    <location>
        <begin position="537"/>
        <end position="613"/>
    </location>
</feature>
<evidence type="ECO:0000256" key="10">
    <source>
        <dbReference type="ARBA" id="ARBA00022840"/>
    </source>
</evidence>
<dbReference type="InterPro" id="IPR014001">
    <property type="entry name" value="Helicase_ATP-bd"/>
</dbReference>
<keyword evidence="9" id="KW-0862">Zinc</keyword>
<keyword evidence="14" id="KW-0413">Isomerase</keyword>
<evidence type="ECO:0000256" key="14">
    <source>
        <dbReference type="ARBA" id="ARBA00023235"/>
    </source>
</evidence>
<evidence type="ECO:0000256" key="1">
    <source>
        <dbReference type="ARBA" id="ARBA00001946"/>
    </source>
</evidence>
<dbReference type="InterPro" id="IPR010997">
    <property type="entry name" value="HRDC-like_sf"/>
</dbReference>
<keyword evidence="21" id="KW-1185">Reference proteome</keyword>
<evidence type="ECO:0000256" key="6">
    <source>
        <dbReference type="ARBA" id="ARBA00022763"/>
    </source>
</evidence>
<dbReference type="Pfam" id="PF16124">
    <property type="entry name" value="RecQ_Zn_bind"/>
    <property type="match status" value="1"/>
</dbReference>
<dbReference type="CDD" id="cd17920">
    <property type="entry name" value="DEXHc_RecQ"/>
    <property type="match status" value="1"/>
</dbReference>
<dbReference type="FunFam" id="3.40.50.300:FF:001389">
    <property type="entry name" value="ATP-dependent DNA helicase RecQ"/>
    <property type="match status" value="1"/>
</dbReference>
<dbReference type="NCBIfam" id="TIGR00614">
    <property type="entry name" value="recQ_fam"/>
    <property type="match status" value="1"/>
</dbReference>
<reference evidence="20 21" key="1">
    <citation type="submission" date="2016-06" db="EMBL/GenBank/DDBJ databases">
        <authorList>
            <person name="Kjaerup R.B."/>
            <person name="Dalgaard T.S."/>
            <person name="Juul-Madsen H.R."/>
        </authorList>
    </citation>
    <scope>NUCLEOTIDE SEQUENCE [LARGE SCALE GENOMIC DNA]</scope>
    <source>
        <strain evidence="20 21">DSM 16361</strain>
    </source>
</reference>
<protein>
    <recommendedName>
        <fullName evidence="16">DNA helicase RecQ</fullName>
        <ecNumber evidence="16">5.6.2.4</ecNumber>
    </recommendedName>
</protein>
<keyword evidence="6" id="KW-0227">DNA damage</keyword>
<dbReference type="InterPro" id="IPR044876">
    <property type="entry name" value="HRDC_dom_sf"/>
</dbReference>
<dbReference type="RefSeq" id="WP_094160493.1">
    <property type="nucleotide sequence ID" value="NZ_LT592170.1"/>
</dbReference>
<dbReference type="Gene3D" id="1.10.150.80">
    <property type="entry name" value="HRDC domain"/>
    <property type="match status" value="1"/>
</dbReference>
<dbReference type="InterPro" id="IPR006293">
    <property type="entry name" value="DNA_helicase_ATP-dep_RecQ_bac"/>
</dbReference>
<dbReference type="InterPro" id="IPR004589">
    <property type="entry name" value="DNA_helicase_ATP-dep_RecQ"/>
</dbReference>
<dbReference type="SUPFAM" id="SSF52540">
    <property type="entry name" value="P-loop containing nucleoside triphosphate hydrolases"/>
    <property type="match status" value="2"/>
</dbReference>
<keyword evidence="5" id="KW-0547">Nucleotide-binding</keyword>
<keyword evidence="11" id="KW-0238">DNA-binding</keyword>
<comment type="cofactor">
    <cofactor evidence="1">
        <name>Mg(2+)</name>
        <dbReference type="ChEBI" id="CHEBI:18420"/>
    </cofactor>
</comment>
<evidence type="ECO:0000259" key="18">
    <source>
        <dbReference type="PROSITE" id="PS51192"/>
    </source>
</evidence>
<evidence type="ECO:0000256" key="5">
    <source>
        <dbReference type="ARBA" id="ARBA00022741"/>
    </source>
</evidence>
<dbReference type="Pfam" id="PF00271">
    <property type="entry name" value="Helicase_C"/>
    <property type="match status" value="1"/>
</dbReference>
<keyword evidence="4" id="KW-0479">Metal-binding</keyword>
<dbReference type="Pfam" id="PF09382">
    <property type="entry name" value="RQC"/>
    <property type="match status" value="1"/>
</dbReference>
<evidence type="ECO:0000256" key="7">
    <source>
        <dbReference type="ARBA" id="ARBA00022801"/>
    </source>
</evidence>
<keyword evidence="7 20" id="KW-0378">Hydrolase</keyword>
<sequence>MNARLDARPDAEHLLQHVWGYPAFRGMQRDVVDHVAAGGDALVLMPTGGGKSLCYQIPALLRAGIGVVVSPLIALMQDQVAALEELGVRAAFLNSTLDAATVQDVQQRARRGELDLLYMAPERLLSESGLRLLGQCRIALFAIDEAHCVSQWGHDFRPEYGQLAVLRERWPEVPRIALTATADVPTRQEIAERLLRDGRAFVSSFDRPNIRYRVVEKRDGRAQLLNFIRTEHAGDCGVVYCLSRNTVEEVAAMLAGHGIRALPYHAGLPAAQRASHLRRFLDEDGVVMVATIAFGMGIDKPDVRFVAHLDMPRSIEGYFQETGRAGRDGLPAQAWMAYGLSDVVQQRRLIELSEADDAYKRLSSSKLDAMLALAEAADCRRVRLLGYFDEASGPCGNCDNCLNPPELVDATESAQKLLSCIYRCRQTSGTSFAATHIIDVLRGKRSEKVERHNHHALSTFGIGADLSEQDWRQLLRQLAAQHLVEVDPAHFNVLHLTESSREVLRGARRIHLKRQEPAAAGKRRASSTPRPVAQALAADDLALFEALRAWRSGVAREHGVPAYVVLPDSTLQAIALARPGDLDALRSISGVGDKKRDSYGAALLDIMARHAGA</sequence>
<dbReference type="PROSITE" id="PS51192">
    <property type="entry name" value="HELICASE_ATP_BIND_1"/>
    <property type="match status" value="1"/>
</dbReference>
<dbReference type="Pfam" id="PF00270">
    <property type="entry name" value="DEAD"/>
    <property type="match status" value="1"/>
</dbReference>
<dbReference type="GO" id="GO:0030894">
    <property type="term" value="C:replisome"/>
    <property type="evidence" value="ECO:0007669"/>
    <property type="project" value="TreeGrafter"/>
</dbReference>
<feature type="domain" description="Helicase C-terminal" evidence="19">
    <location>
        <begin position="220"/>
        <end position="368"/>
    </location>
</feature>
<dbReference type="AlphaFoldDB" id="A0A238D4Y0"/>
<dbReference type="GO" id="GO:0005524">
    <property type="term" value="F:ATP binding"/>
    <property type="evidence" value="ECO:0007669"/>
    <property type="project" value="UniProtKB-KW"/>
</dbReference>
<dbReference type="GO" id="GO:0043590">
    <property type="term" value="C:bacterial nucleoid"/>
    <property type="evidence" value="ECO:0007669"/>
    <property type="project" value="TreeGrafter"/>
</dbReference>
<dbReference type="OrthoDB" id="9760034at2"/>